<accession>A0A951QL62</accession>
<comment type="caution">
    <text evidence="1">The sequence shown here is derived from an EMBL/GenBank/DDBJ whole genome shotgun (WGS) entry which is preliminary data.</text>
</comment>
<reference evidence="1" key="1">
    <citation type="submission" date="2021-05" db="EMBL/GenBank/DDBJ databases">
        <authorList>
            <person name="Pietrasiak N."/>
            <person name="Ward R."/>
            <person name="Stajich J.E."/>
            <person name="Kurbessoian T."/>
        </authorList>
    </citation>
    <scope>NUCLEOTIDE SEQUENCE</scope>
    <source>
        <strain evidence="1">GSE-NOS-MK-12-04C</strain>
    </source>
</reference>
<protein>
    <submittedName>
        <fullName evidence="1">Uncharacterized protein</fullName>
    </submittedName>
</protein>
<dbReference type="EMBL" id="JAHHGZ010000003">
    <property type="protein sequence ID" value="MBW4666520.1"/>
    <property type="molecule type" value="Genomic_DNA"/>
</dbReference>
<sequence length="155" mass="16789">MQFDQKTIMVGISLLGTIGSMTMGGNQFSGMNKAREQYSRQREVLSDVENSETIRLAQDKIAIARYSSCELLARGSSESGFTFPSIDKNTEVVDRHTGVGLPKNSVICDAYGNTALLGDDGKPDAKTIAFTGSRATIAVRIKRYRGGVYSQPVAK</sequence>
<evidence type="ECO:0000313" key="2">
    <source>
        <dbReference type="Proteomes" id="UP000729701"/>
    </source>
</evidence>
<dbReference type="AlphaFoldDB" id="A0A951QL62"/>
<evidence type="ECO:0000313" key="1">
    <source>
        <dbReference type="EMBL" id="MBW4666520.1"/>
    </source>
</evidence>
<dbReference type="Proteomes" id="UP000729701">
    <property type="component" value="Unassembled WGS sequence"/>
</dbReference>
<gene>
    <name evidence="1" type="ORF">KME60_03490</name>
</gene>
<reference evidence="1" key="2">
    <citation type="journal article" date="2022" name="Microbiol. Resour. Announc.">
        <title>Metagenome Sequencing to Explore Phylogenomics of Terrestrial Cyanobacteria.</title>
        <authorList>
            <person name="Ward R.D."/>
            <person name="Stajich J.E."/>
            <person name="Johansen J.R."/>
            <person name="Huntemann M."/>
            <person name="Clum A."/>
            <person name="Foster B."/>
            <person name="Foster B."/>
            <person name="Roux S."/>
            <person name="Palaniappan K."/>
            <person name="Varghese N."/>
            <person name="Mukherjee S."/>
            <person name="Reddy T.B.K."/>
            <person name="Daum C."/>
            <person name="Copeland A."/>
            <person name="Chen I.A."/>
            <person name="Ivanova N.N."/>
            <person name="Kyrpides N.C."/>
            <person name="Shapiro N."/>
            <person name="Eloe-Fadrosh E.A."/>
            <person name="Pietrasiak N."/>
        </authorList>
    </citation>
    <scope>NUCLEOTIDE SEQUENCE</scope>
    <source>
        <strain evidence="1">GSE-NOS-MK-12-04C</strain>
    </source>
</reference>
<proteinExistence type="predicted"/>
<name>A0A951QL62_9CYAN</name>
<organism evidence="1 2">
    <name type="scientific">Cyanomargarita calcarea GSE-NOS-MK-12-04C</name>
    <dbReference type="NCBI Taxonomy" id="2839659"/>
    <lineage>
        <taxon>Bacteria</taxon>
        <taxon>Bacillati</taxon>
        <taxon>Cyanobacteriota</taxon>
        <taxon>Cyanophyceae</taxon>
        <taxon>Nostocales</taxon>
        <taxon>Cyanomargaritaceae</taxon>
        <taxon>Cyanomargarita</taxon>
    </lineage>
</organism>